<organism evidence="1 2">
    <name type="scientific">Methylobacterium oryzae CBMB20</name>
    <dbReference type="NCBI Taxonomy" id="693986"/>
    <lineage>
        <taxon>Bacteria</taxon>
        <taxon>Pseudomonadati</taxon>
        <taxon>Pseudomonadota</taxon>
        <taxon>Alphaproteobacteria</taxon>
        <taxon>Hyphomicrobiales</taxon>
        <taxon>Methylobacteriaceae</taxon>
        <taxon>Methylobacterium</taxon>
    </lineage>
</organism>
<gene>
    <name evidence="1" type="ORF">MOC_5212</name>
</gene>
<reference evidence="1 2" key="1">
    <citation type="journal article" date="2014" name="PLoS ONE">
        <title>Genome Information of Methylobacterium oryzae, a Plant-Probiotic Methylotroph in the Phyllosphere.</title>
        <authorList>
            <person name="Kwak M.J."/>
            <person name="Jeong H."/>
            <person name="Madhaiyan M."/>
            <person name="Lee Y."/>
            <person name="Sa T.M."/>
            <person name="Oh T.K."/>
            <person name="Kim J.F."/>
        </authorList>
    </citation>
    <scope>NUCLEOTIDE SEQUENCE [LARGE SCALE GENOMIC DNA]</scope>
    <source>
        <strain evidence="1 2">CBMB20</strain>
    </source>
</reference>
<accession>A0A089NZZ5</accession>
<evidence type="ECO:0000313" key="2">
    <source>
        <dbReference type="Proteomes" id="UP000029492"/>
    </source>
</evidence>
<dbReference type="HOGENOM" id="CLU_2936340_0_0_5"/>
<sequence>MRLGEKLPLSARSGPDHAAKPIARARCRVCASAETLAHSLHRRSVGKALRMTAVPAFKPV</sequence>
<dbReference type="Proteomes" id="UP000029492">
    <property type="component" value="Chromosome"/>
</dbReference>
<name>A0A089NZZ5_9HYPH</name>
<dbReference type="AlphaFoldDB" id="A0A089NZZ5"/>
<proteinExistence type="predicted"/>
<dbReference type="KEGG" id="mor:MOC_5212"/>
<keyword evidence="2" id="KW-1185">Reference proteome</keyword>
<dbReference type="EMBL" id="CP003811">
    <property type="protein sequence ID" value="AIQ92967.1"/>
    <property type="molecule type" value="Genomic_DNA"/>
</dbReference>
<protein>
    <submittedName>
        <fullName evidence="1">Protein of unassigned function</fullName>
    </submittedName>
</protein>
<evidence type="ECO:0000313" key="1">
    <source>
        <dbReference type="EMBL" id="AIQ92967.1"/>
    </source>
</evidence>